<protein>
    <submittedName>
        <fullName evidence="1">OLC1v1029440C1</fullName>
    </submittedName>
</protein>
<keyword evidence="2" id="KW-1185">Reference proteome</keyword>
<proteinExistence type="predicted"/>
<dbReference type="InterPro" id="IPR039312">
    <property type="entry name" value="ZPR"/>
</dbReference>
<dbReference type="EMBL" id="OX459119">
    <property type="protein sequence ID" value="CAI9093851.1"/>
    <property type="molecule type" value="Genomic_DNA"/>
</dbReference>
<evidence type="ECO:0000313" key="2">
    <source>
        <dbReference type="Proteomes" id="UP001161247"/>
    </source>
</evidence>
<dbReference type="AlphaFoldDB" id="A0AAV1CDV5"/>
<accession>A0AAV1CDV5</accession>
<dbReference type="Proteomes" id="UP001161247">
    <property type="component" value="Chromosome 2"/>
</dbReference>
<organism evidence="1 2">
    <name type="scientific">Oldenlandia corymbosa var. corymbosa</name>
    <dbReference type="NCBI Taxonomy" id="529605"/>
    <lineage>
        <taxon>Eukaryota</taxon>
        <taxon>Viridiplantae</taxon>
        <taxon>Streptophyta</taxon>
        <taxon>Embryophyta</taxon>
        <taxon>Tracheophyta</taxon>
        <taxon>Spermatophyta</taxon>
        <taxon>Magnoliopsida</taxon>
        <taxon>eudicotyledons</taxon>
        <taxon>Gunneridae</taxon>
        <taxon>Pentapetalae</taxon>
        <taxon>asterids</taxon>
        <taxon>lamiids</taxon>
        <taxon>Gentianales</taxon>
        <taxon>Rubiaceae</taxon>
        <taxon>Rubioideae</taxon>
        <taxon>Spermacoceae</taxon>
        <taxon>Hedyotis-Oldenlandia complex</taxon>
        <taxon>Oldenlandia</taxon>
    </lineage>
</organism>
<sequence length="176" mass="20846">MPTLSSLETHIENSTKSHLFIQHTFCTKLSKPNCDRSISDFHRITHSHINIEKPFHHLLPLLLVLLLILFKKSIYTRMCVTSHNINYFYMHTKQSKRCRIHRLTRRMRCEEDVGKEMVLKNLKLYIENMSIIEENERLRKKASLLHQENLELMSELQKKFSQSKSHPPVSTPALLN</sequence>
<evidence type="ECO:0000313" key="1">
    <source>
        <dbReference type="EMBL" id="CAI9093851.1"/>
    </source>
</evidence>
<name>A0AAV1CDV5_OLDCO</name>
<gene>
    <name evidence="1" type="ORF">OLC1_LOCUS5167</name>
</gene>
<dbReference type="PANTHER" id="PTHR33601">
    <property type="entry name" value="PROTEIN LITTLE ZIPPER 4"/>
    <property type="match status" value="1"/>
</dbReference>
<reference evidence="1" key="1">
    <citation type="submission" date="2023-03" db="EMBL/GenBank/DDBJ databases">
        <authorList>
            <person name="Julca I."/>
        </authorList>
    </citation>
    <scope>NUCLEOTIDE SEQUENCE</scope>
</reference>
<dbReference type="PANTHER" id="PTHR33601:SF22">
    <property type="entry name" value="PROTEIN LITTLE ZIPPER 1"/>
    <property type="match status" value="1"/>
</dbReference>